<dbReference type="GO" id="GO:0046872">
    <property type="term" value="F:metal ion binding"/>
    <property type="evidence" value="ECO:0007669"/>
    <property type="project" value="UniProtKB-KW"/>
</dbReference>
<keyword evidence="8" id="KW-1185">Reference proteome</keyword>
<dbReference type="EMBL" id="WJNG01000004">
    <property type="protein sequence ID" value="MRH42136.1"/>
    <property type="molecule type" value="Genomic_DNA"/>
</dbReference>
<keyword evidence="4" id="KW-0413">Isomerase</keyword>
<sequence>MGDSVRVLVAKVGLDGHDRGARILTNILSASGMFVYYTGIRKTPVQIAEIAVENKIDVIAISILSGGHNHLIPRLIEELCNGGGSEIPVIIGGIIPEKDRGFLIDLGVKRVFNGSESVSEIIRFITDIGKKQFNR</sequence>
<dbReference type="Pfam" id="PF02310">
    <property type="entry name" value="B12-binding"/>
    <property type="match status" value="1"/>
</dbReference>
<keyword evidence="5" id="KW-0170">Cobalt</keyword>
<dbReference type="SUPFAM" id="SSF52242">
    <property type="entry name" value="Cobalamin (vitamin B12)-binding domain"/>
    <property type="match status" value="1"/>
</dbReference>
<dbReference type="Proteomes" id="UP000799092">
    <property type="component" value="Unassembled WGS sequence"/>
</dbReference>
<dbReference type="PROSITE" id="PS51332">
    <property type="entry name" value="B12_BINDING"/>
    <property type="match status" value="1"/>
</dbReference>
<comment type="caution">
    <text evidence="7">The sequence shown here is derived from an EMBL/GenBank/DDBJ whole genome shotgun (WGS) entry which is preliminary data.</text>
</comment>
<protein>
    <submittedName>
        <fullName evidence="7">Methylmalonyl-CoA mutase</fullName>
    </submittedName>
</protein>
<feature type="domain" description="B12-binding" evidence="6">
    <location>
        <begin position="4"/>
        <end position="132"/>
    </location>
</feature>
<dbReference type="InterPro" id="IPR006159">
    <property type="entry name" value="Acid_CoA_mut_C"/>
</dbReference>
<keyword evidence="2" id="KW-0846">Cobalamin</keyword>
<evidence type="ECO:0000313" key="8">
    <source>
        <dbReference type="Proteomes" id="UP000799092"/>
    </source>
</evidence>
<gene>
    <name evidence="7" type="ORF">GH741_05530</name>
</gene>
<dbReference type="Gene3D" id="3.40.50.280">
    <property type="entry name" value="Cobalamin-binding domain"/>
    <property type="match status" value="1"/>
</dbReference>
<dbReference type="AlphaFoldDB" id="A0A6A8DC75"/>
<dbReference type="OrthoDB" id="9788468at2"/>
<evidence type="ECO:0000256" key="3">
    <source>
        <dbReference type="ARBA" id="ARBA00022723"/>
    </source>
</evidence>
<accession>A0A6A8DC75</accession>
<evidence type="ECO:0000256" key="5">
    <source>
        <dbReference type="ARBA" id="ARBA00023285"/>
    </source>
</evidence>
<evidence type="ECO:0000256" key="2">
    <source>
        <dbReference type="ARBA" id="ARBA00022628"/>
    </source>
</evidence>
<name>A0A6A8DC75_9BACI</name>
<dbReference type="InterPro" id="IPR006158">
    <property type="entry name" value="Cobalamin-bd"/>
</dbReference>
<proteinExistence type="predicted"/>
<evidence type="ECO:0000256" key="1">
    <source>
        <dbReference type="ARBA" id="ARBA00001922"/>
    </source>
</evidence>
<dbReference type="RefSeq" id="WP_153735800.1">
    <property type="nucleotide sequence ID" value="NZ_WJNG01000004.1"/>
</dbReference>
<evidence type="ECO:0000256" key="4">
    <source>
        <dbReference type="ARBA" id="ARBA00023235"/>
    </source>
</evidence>
<dbReference type="GO" id="GO:0031419">
    <property type="term" value="F:cobalamin binding"/>
    <property type="evidence" value="ECO:0007669"/>
    <property type="project" value="UniProtKB-KW"/>
</dbReference>
<comment type="cofactor">
    <cofactor evidence="1">
        <name>adenosylcob(III)alamin</name>
        <dbReference type="ChEBI" id="CHEBI:18408"/>
    </cofactor>
</comment>
<dbReference type="PANTHER" id="PTHR48101:SF1">
    <property type="entry name" value="METHYLMALONYL-COA MUTASE, LARGE SUBUNIT"/>
    <property type="match status" value="1"/>
</dbReference>
<evidence type="ECO:0000313" key="7">
    <source>
        <dbReference type="EMBL" id="MRH42136.1"/>
    </source>
</evidence>
<dbReference type="PANTHER" id="PTHR48101">
    <property type="entry name" value="METHYLMALONYL-COA MUTASE, MITOCHONDRIAL-RELATED"/>
    <property type="match status" value="1"/>
</dbReference>
<organism evidence="7 8">
    <name type="scientific">Aquibacillus halophilus</name>
    <dbReference type="NCBI Taxonomy" id="930132"/>
    <lineage>
        <taxon>Bacteria</taxon>
        <taxon>Bacillati</taxon>
        <taxon>Bacillota</taxon>
        <taxon>Bacilli</taxon>
        <taxon>Bacillales</taxon>
        <taxon>Bacillaceae</taxon>
        <taxon>Aquibacillus</taxon>
    </lineage>
</organism>
<keyword evidence="3" id="KW-0479">Metal-binding</keyword>
<dbReference type="InterPro" id="IPR036724">
    <property type="entry name" value="Cobalamin-bd_sf"/>
</dbReference>
<reference evidence="7" key="1">
    <citation type="submission" date="2019-11" db="EMBL/GenBank/DDBJ databases">
        <authorList>
            <person name="Li J."/>
        </authorList>
    </citation>
    <scope>NUCLEOTIDE SEQUENCE</scope>
    <source>
        <strain evidence="7">B6B</strain>
    </source>
</reference>
<dbReference type="GO" id="GO:0016853">
    <property type="term" value="F:isomerase activity"/>
    <property type="evidence" value="ECO:0007669"/>
    <property type="project" value="UniProtKB-KW"/>
</dbReference>
<evidence type="ECO:0000259" key="6">
    <source>
        <dbReference type="PROSITE" id="PS51332"/>
    </source>
</evidence>
<dbReference type="NCBIfam" id="TIGR00640">
    <property type="entry name" value="acid_CoA_mut_C"/>
    <property type="match status" value="1"/>
</dbReference>